<dbReference type="KEGG" id="dho:Dia5BBH33_13270"/>
<keyword evidence="1" id="KW-0812">Transmembrane</keyword>
<reference evidence="3" key="1">
    <citation type="submission" date="2019-05" db="EMBL/GenBank/DDBJ databases">
        <title>Complete genome sequencing of Dialister sp. strain 5BBH33.</title>
        <authorList>
            <person name="Sakamoto M."/>
            <person name="Murakami T."/>
            <person name="Mori H."/>
        </authorList>
    </citation>
    <scope>NUCLEOTIDE SEQUENCE [LARGE SCALE GENOMIC DNA]</scope>
    <source>
        <strain evidence="3">5BBH33</strain>
    </source>
</reference>
<dbReference type="EMBL" id="AP019697">
    <property type="protein sequence ID" value="BBK25392.1"/>
    <property type="molecule type" value="Genomic_DNA"/>
</dbReference>
<feature type="transmembrane region" description="Helical" evidence="1">
    <location>
        <begin position="99"/>
        <end position="120"/>
    </location>
</feature>
<dbReference type="AlphaFoldDB" id="A0A8D4UUU4"/>
<keyword evidence="1" id="KW-1133">Transmembrane helix</keyword>
<evidence type="ECO:0000313" key="3">
    <source>
        <dbReference type="Proteomes" id="UP000320585"/>
    </source>
</evidence>
<feature type="transmembrane region" description="Helical" evidence="1">
    <location>
        <begin position="168"/>
        <end position="197"/>
    </location>
</feature>
<dbReference type="Gene3D" id="1.10.1760.20">
    <property type="match status" value="1"/>
</dbReference>
<keyword evidence="3" id="KW-1185">Reference proteome</keyword>
<proteinExistence type="predicted"/>
<dbReference type="Pfam" id="PF12822">
    <property type="entry name" value="ECF_trnsprt"/>
    <property type="match status" value="1"/>
</dbReference>
<dbReference type="InterPro" id="IPR024529">
    <property type="entry name" value="ECF_trnsprt_substrate-spec"/>
</dbReference>
<gene>
    <name evidence="2" type="ORF">Dia5BBH33_13270</name>
</gene>
<feature type="transmembrane region" description="Helical" evidence="1">
    <location>
        <begin position="20"/>
        <end position="44"/>
    </location>
</feature>
<name>A0A8D4UUU4_9FIRM</name>
<accession>A0A8D4UUU4</accession>
<sequence length="207" mass="21952">MEKISQPPQEYRSLMSVRELTISGLLAGITIFLGITGYGFIPLIVMNATILHIPTIIGTIVAGPKVGVVVGVLFGLFSFVQTLRAPSLLMQFALQYSVLYDAFICIVPRICIALVVWALYRRLPCGTALRTGIAAVAGSLTNTILFLGSFFLLVGAPYAAARGISVEAVGAMILGIVGMNGVPEALVSGIIVVPIVMTLKKSGWKLK</sequence>
<dbReference type="RefSeq" id="WP_108850789.1">
    <property type="nucleotide sequence ID" value="NZ_AP019697.1"/>
</dbReference>
<dbReference type="Proteomes" id="UP000320585">
    <property type="component" value="Chromosome"/>
</dbReference>
<feature type="transmembrane region" description="Helical" evidence="1">
    <location>
        <begin position="132"/>
        <end position="156"/>
    </location>
</feature>
<protein>
    <submittedName>
        <fullName evidence="2">Membrane protein</fullName>
    </submittedName>
</protein>
<evidence type="ECO:0000256" key="1">
    <source>
        <dbReference type="SAM" id="Phobius"/>
    </source>
</evidence>
<dbReference type="OrthoDB" id="9813540at2"/>
<evidence type="ECO:0000313" key="2">
    <source>
        <dbReference type="EMBL" id="BBK25392.1"/>
    </source>
</evidence>
<organism evidence="2 3">
    <name type="scientific">Dialister hominis</name>
    <dbReference type="NCBI Taxonomy" id="2582419"/>
    <lineage>
        <taxon>Bacteria</taxon>
        <taxon>Bacillati</taxon>
        <taxon>Bacillota</taxon>
        <taxon>Negativicutes</taxon>
        <taxon>Veillonellales</taxon>
        <taxon>Veillonellaceae</taxon>
        <taxon>Dialister</taxon>
    </lineage>
</organism>
<feature type="transmembrane region" description="Helical" evidence="1">
    <location>
        <begin position="56"/>
        <end position="79"/>
    </location>
</feature>
<dbReference type="GeneID" id="92716550"/>
<keyword evidence="1" id="KW-0472">Membrane</keyword>
<dbReference type="GO" id="GO:0022857">
    <property type="term" value="F:transmembrane transporter activity"/>
    <property type="evidence" value="ECO:0007669"/>
    <property type="project" value="InterPro"/>
</dbReference>